<dbReference type="GO" id="GO:0000034">
    <property type="term" value="F:adenine deaminase activity"/>
    <property type="evidence" value="ECO:0007669"/>
    <property type="project" value="TreeGrafter"/>
</dbReference>
<dbReference type="GO" id="GO:0005829">
    <property type="term" value="C:cytosol"/>
    <property type="evidence" value="ECO:0007669"/>
    <property type="project" value="TreeGrafter"/>
</dbReference>
<dbReference type="InterPro" id="IPR006330">
    <property type="entry name" value="Ado/ade_deaminase"/>
</dbReference>
<keyword evidence="2" id="KW-0479">Metal-binding</keyword>
<evidence type="ECO:0000256" key="2">
    <source>
        <dbReference type="ARBA" id="ARBA00022723"/>
    </source>
</evidence>
<evidence type="ECO:0000256" key="1">
    <source>
        <dbReference type="ARBA" id="ARBA00001947"/>
    </source>
</evidence>
<dbReference type="Gene3D" id="3.20.20.140">
    <property type="entry name" value="Metal-dependent hydrolases"/>
    <property type="match status" value="1"/>
</dbReference>
<evidence type="ECO:0000313" key="6">
    <source>
        <dbReference type="EMBL" id="SVB73745.1"/>
    </source>
</evidence>
<organism evidence="6">
    <name type="scientific">marine metagenome</name>
    <dbReference type="NCBI Taxonomy" id="408172"/>
    <lineage>
        <taxon>unclassified sequences</taxon>
        <taxon>metagenomes</taxon>
        <taxon>ecological metagenomes</taxon>
    </lineage>
</organism>
<feature type="domain" description="Adenosine deaminase" evidence="5">
    <location>
        <begin position="24"/>
        <end position="341"/>
    </location>
</feature>
<feature type="non-terminal residue" evidence="6">
    <location>
        <position position="1"/>
    </location>
</feature>
<dbReference type="PANTHER" id="PTHR43114">
    <property type="entry name" value="ADENINE DEAMINASE"/>
    <property type="match status" value="1"/>
</dbReference>
<gene>
    <name evidence="6" type="ORF">METZ01_LOCUS226599</name>
</gene>
<name>A0A382GG74_9ZZZZ</name>
<dbReference type="NCBIfam" id="TIGR01430">
    <property type="entry name" value="aden_deam"/>
    <property type="match status" value="1"/>
</dbReference>
<protein>
    <recommendedName>
        <fullName evidence="5">Adenosine deaminase domain-containing protein</fullName>
    </recommendedName>
</protein>
<dbReference type="GO" id="GO:0006146">
    <property type="term" value="P:adenine catabolic process"/>
    <property type="evidence" value="ECO:0007669"/>
    <property type="project" value="TreeGrafter"/>
</dbReference>
<reference evidence="6" key="1">
    <citation type="submission" date="2018-05" db="EMBL/GenBank/DDBJ databases">
        <authorList>
            <person name="Lanie J.A."/>
            <person name="Ng W.-L."/>
            <person name="Kazmierczak K.M."/>
            <person name="Andrzejewski T.M."/>
            <person name="Davidsen T.M."/>
            <person name="Wayne K.J."/>
            <person name="Tettelin H."/>
            <person name="Glass J.I."/>
            <person name="Rusch D."/>
            <person name="Podicherti R."/>
            <person name="Tsui H.-C.T."/>
            <person name="Winkler M.E."/>
        </authorList>
    </citation>
    <scope>NUCLEOTIDE SEQUENCE</scope>
</reference>
<evidence type="ECO:0000256" key="4">
    <source>
        <dbReference type="ARBA" id="ARBA00022833"/>
    </source>
</evidence>
<evidence type="ECO:0000259" key="5">
    <source>
        <dbReference type="Pfam" id="PF00962"/>
    </source>
</evidence>
<dbReference type="CDD" id="cd01320">
    <property type="entry name" value="ADA"/>
    <property type="match status" value="1"/>
</dbReference>
<dbReference type="EMBL" id="UINC01055173">
    <property type="protein sequence ID" value="SVB73745.1"/>
    <property type="molecule type" value="Genomic_DNA"/>
</dbReference>
<keyword evidence="4" id="KW-0862">Zinc</keyword>
<keyword evidence="3" id="KW-0378">Hydrolase</keyword>
<comment type="cofactor">
    <cofactor evidence="1">
        <name>Zn(2+)</name>
        <dbReference type="ChEBI" id="CHEBI:29105"/>
    </cofactor>
</comment>
<sequence>KLAKYDIFIYKYKKICMNSTSHIPKAEIHVHLEATISPELCRKFAKRNKVTLSEDIFGSRYAYAWDDFYDFIKKYDIVTSVIHTPEDYKELTYSYLKECAANNVIYVEAMISSTHAKQKGMSYHSFLEGVIKGAKQAEEEFGIISRYIMNGIRHLGSDSVQNTAEEVLDNLHKDLVGFGLAGDELHFPPRLFSKTFDMLKEAKFPITVHAGEWDGPESIRDAIKLLHPTRLGHGVRSIEEPALVEQIKELDIVLETCPTSNVATKIYKDYHDHPVKRLFDAGVKITVNSDDPPFFNASIAGEYEVMRTLGLSDEELKSLTKNAIEHAFCDDDIKAKLLNKI</sequence>
<dbReference type="GO" id="GO:0043103">
    <property type="term" value="P:hypoxanthine salvage"/>
    <property type="evidence" value="ECO:0007669"/>
    <property type="project" value="TreeGrafter"/>
</dbReference>
<dbReference type="SUPFAM" id="SSF51556">
    <property type="entry name" value="Metallo-dependent hydrolases"/>
    <property type="match status" value="1"/>
</dbReference>
<dbReference type="GO" id="GO:0046872">
    <property type="term" value="F:metal ion binding"/>
    <property type="evidence" value="ECO:0007669"/>
    <property type="project" value="UniProtKB-KW"/>
</dbReference>
<dbReference type="InterPro" id="IPR032466">
    <property type="entry name" value="Metal_Hydrolase"/>
</dbReference>
<accession>A0A382GG74</accession>
<dbReference type="PANTHER" id="PTHR43114:SF6">
    <property type="entry name" value="ADENINE DEAMINASE"/>
    <property type="match status" value="1"/>
</dbReference>
<dbReference type="Pfam" id="PF00962">
    <property type="entry name" value="A_deaminase"/>
    <property type="match status" value="1"/>
</dbReference>
<evidence type="ECO:0000256" key="3">
    <source>
        <dbReference type="ARBA" id="ARBA00022801"/>
    </source>
</evidence>
<proteinExistence type="predicted"/>
<dbReference type="InterPro" id="IPR001365">
    <property type="entry name" value="A_deaminase_dom"/>
</dbReference>
<dbReference type="AlphaFoldDB" id="A0A382GG74"/>